<sequence>MSRWLGKFTLLQVLKGSRLFLLVTFPTISSASPSPRHKCTVPALAPFSQLMACRPASDLPTHHTRTQLLSGFLMASNTNMSRTRRLLHKPPYRCLQAVNDSSARPETRLLLCATTTHGPRWLSPAHTTLSILRDINTAGA</sequence>
<keyword evidence="3" id="KW-1185">Reference proteome</keyword>
<keyword evidence="1" id="KW-0732">Signal</keyword>
<evidence type="ECO:0000313" key="3">
    <source>
        <dbReference type="Proteomes" id="UP001203852"/>
    </source>
</evidence>
<evidence type="ECO:0000256" key="1">
    <source>
        <dbReference type="SAM" id="SignalP"/>
    </source>
</evidence>
<dbReference type="AlphaFoldDB" id="A0AAN6I9L2"/>
<organism evidence="2 3">
    <name type="scientific">Exophiala viscosa</name>
    <dbReference type="NCBI Taxonomy" id="2486360"/>
    <lineage>
        <taxon>Eukaryota</taxon>
        <taxon>Fungi</taxon>
        <taxon>Dikarya</taxon>
        <taxon>Ascomycota</taxon>
        <taxon>Pezizomycotina</taxon>
        <taxon>Eurotiomycetes</taxon>
        <taxon>Chaetothyriomycetidae</taxon>
        <taxon>Chaetothyriales</taxon>
        <taxon>Herpotrichiellaceae</taxon>
        <taxon>Exophiala</taxon>
    </lineage>
</organism>
<feature type="chain" id="PRO_5042913426" description="Secreted protein" evidence="1">
    <location>
        <begin position="32"/>
        <end position="140"/>
    </location>
</feature>
<gene>
    <name evidence="2" type="ORF">EDD36DRAFT_65174</name>
</gene>
<protein>
    <recommendedName>
        <fullName evidence="4">Secreted protein</fullName>
    </recommendedName>
</protein>
<accession>A0AAN6I9L2</accession>
<proteinExistence type="predicted"/>
<dbReference type="EMBL" id="MU404360">
    <property type="protein sequence ID" value="KAI1609246.1"/>
    <property type="molecule type" value="Genomic_DNA"/>
</dbReference>
<evidence type="ECO:0000313" key="2">
    <source>
        <dbReference type="EMBL" id="KAI1609246.1"/>
    </source>
</evidence>
<dbReference type="Proteomes" id="UP001203852">
    <property type="component" value="Unassembled WGS sequence"/>
</dbReference>
<comment type="caution">
    <text evidence="2">The sequence shown here is derived from an EMBL/GenBank/DDBJ whole genome shotgun (WGS) entry which is preliminary data.</text>
</comment>
<evidence type="ECO:0008006" key="4">
    <source>
        <dbReference type="Google" id="ProtNLM"/>
    </source>
</evidence>
<name>A0AAN6I9L2_9EURO</name>
<reference evidence="2" key="1">
    <citation type="journal article" date="2022" name="bioRxiv">
        <title>Deciphering the potential niche of two novel black yeast fungi from a biological soil crust based on their genomes, phenotypes, and melanin regulation.</title>
        <authorList>
            <consortium name="DOE Joint Genome Institute"/>
            <person name="Carr E.C."/>
            <person name="Barton Q."/>
            <person name="Grambo S."/>
            <person name="Sullivan M."/>
            <person name="Renfro C.M."/>
            <person name="Kuo A."/>
            <person name="Pangilinan J."/>
            <person name="Lipzen A."/>
            <person name="Keymanesh K."/>
            <person name="Savage E."/>
            <person name="Barry K."/>
            <person name="Grigoriev I.V."/>
            <person name="Riekhof W.R."/>
            <person name="Harris S.S."/>
        </authorList>
    </citation>
    <scope>NUCLEOTIDE SEQUENCE</scope>
    <source>
        <strain evidence="2">JF 03-4F</strain>
    </source>
</reference>
<feature type="signal peptide" evidence="1">
    <location>
        <begin position="1"/>
        <end position="31"/>
    </location>
</feature>